<organism evidence="5 6">
    <name type="scientific">Streptomyces pseudovenezuelae</name>
    <dbReference type="NCBI Taxonomy" id="67350"/>
    <lineage>
        <taxon>Bacteria</taxon>
        <taxon>Bacillati</taxon>
        <taxon>Actinomycetota</taxon>
        <taxon>Actinomycetes</taxon>
        <taxon>Kitasatosporales</taxon>
        <taxon>Streptomycetaceae</taxon>
        <taxon>Streptomyces</taxon>
        <taxon>Streptomyces aurantiacus group</taxon>
    </lineage>
</organism>
<evidence type="ECO:0000313" key="6">
    <source>
        <dbReference type="Proteomes" id="UP000053039"/>
    </source>
</evidence>
<keyword evidence="3" id="KW-0012">Acyltransferase</keyword>
<proteinExistence type="inferred from homology"/>
<dbReference type="AlphaFoldDB" id="A0A101N4K3"/>
<keyword evidence="2 5" id="KW-0808">Transferase</keyword>
<dbReference type="EMBL" id="LMWM01000024">
    <property type="protein sequence ID" value="KUM86432.1"/>
    <property type="molecule type" value="Genomic_DNA"/>
</dbReference>
<gene>
    <name evidence="5" type="ORF">AQI94_21660</name>
</gene>
<comment type="similarity">
    <text evidence="1">Belongs to the antibiotic N-acetyltransferase family.</text>
</comment>
<reference evidence="5 6" key="1">
    <citation type="submission" date="2015-10" db="EMBL/GenBank/DDBJ databases">
        <title>Draft genome sequence of Streptomyces pseudovenezuelae DSM 40212, type strain for the species Streptomyces pseudovenezuelae.</title>
        <authorList>
            <person name="Ruckert C."/>
            <person name="Winkler A."/>
            <person name="Kalinowski J."/>
            <person name="Kampfer P."/>
            <person name="Glaeser S."/>
        </authorList>
    </citation>
    <scope>NUCLEOTIDE SEQUENCE [LARGE SCALE GENOMIC DNA]</scope>
    <source>
        <strain evidence="5 6">DSM 40212</strain>
    </source>
</reference>
<dbReference type="InterPro" id="IPR028345">
    <property type="entry name" value="Antibiotic_NAT-like"/>
</dbReference>
<dbReference type="GO" id="GO:0008080">
    <property type="term" value="F:N-acetyltransferase activity"/>
    <property type="evidence" value="ECO:0007669"/>
    <property type="project" value="InterPro"/>
</dbReference>
<evidence type="ECO:0000256" key="3">
    <source>
        <dbReference type="ARBA" id="ARBA00023315"/>
    </source>
</evidence>
<name>A0A101N4K3_9ACTN</name>
<dbReference type="PANTHER" id="PTHR11104:SF0">
    <property type="entry name" value="SPBETA PROPHAGE-DERIVED AMINOGLYCOSIDE N(3')-ACETYLTRANSFERASE-LIKE PROTEIN YOKD"/>
    <property type="match status" value="1"/>
</dbReference>
<dbReference type="PANTHER" id="PTHR11104">
    <property type="entry name" value="AMINOGLYCOSIDE N3-ACETYLTRANSFERASE"/>
    <property type="match status" value="1"/>
</dbReference>
<dbReference type="Proteomes" id="UP000053039">
    <property type="component" value="Unassembled WGS sequence"/>
</dbReference>
<evidence type="ECO:0000256" key="4">
    <source>
        <dbReference type="SAM" id="MobiDB-lite"/>
    </source>
</evidence>
<evidence type="ECO:0000256" key="1">
    <source>
        <dbReference type="ARBA" id="ARBA00006383"/>
    </source>
</evidence>
<accession>A0A101N4K3</accession>
<dbReference type="SUPFAM" id="SSF110710">
    <property type="entry name" value="TTHA0583/YokD-like"/>
    <property type="match status" value="1"/>
</dbReference>
<feature type="region of interest" description="Disordered" evidence="4">
    <location>
        <begin position="1"/>
        <end position="28"/>
    </location>
</feature>
<dbReference type="Pfam" id="PF02522">
    <property type="entry name" value="Antibiotic_NAT"/>
    <property type="match status" value="1"/>
</dbReference>
<sequence>MPAGVRFVTAADEAVRRPPASPRPPRTRSALAADLSGLGLRTGDTVLVHASLRALGPVTGGVETVVDALREVLGPAGTLVAYTQTPDNSDPSRWHLTRGCTVPEEHWAGLRARMPAYDPSSTPCFGVGVLPEAVRTRPGALRSAHPQSSFTALGPRARHITEDHAPDCHLGERSPLARLERVGARVLLLGVGYDVCTAFHLAEYRVPGRPRVPYACVVADERDRPTWYRYLDVALDASPFAELGRSFEATGAVSRGSVGDAECRLLDLAAAVDHATEWLGARA</sequence>
<protein>
    <submittedName>
        <fullName evidence="5">Aminoglycoside phosphotransferase</fullName>
    </submittedName>
</protein>
<evidence type="ECO:0000256" key="2">
    <source>
        <dbReference type="ARBA" id="ARBA00022679"/>
    </source>
</evidence>
<dbReference type="GO" id="GO:0046677">
    <property type="term" value="P:response to antibiotic"/>
    <property type="evidence" value="ECO:0007669"/>
    <property type="project" value="InterPro"/>
</dbReference>
<comment type="caution">
    <text evidence="5">The sequence shown here is derived from an EMBL/GenBank/DDBJ whole genome shotgun (WGS) entry which is preliminary data.</text>
</comment>
<evidence type="ECO:0000313" key="5">
    <source>
        <dbReference type="EMBL" id="KUM86432.1"/>
    </source>
</evidence>
<dbReference type="InterPro" id="IPR003679">
    <property type="entry name" value="Amioglycoside_AcTrfase"/>
</dbReference>